<feature type="domain" description="SHOCT" evidence="3">
    <location>
        <begin position="87"/>
        <end position="114"/>
    </location>
</feature>
<feature type="transmembrane region" description="Helical" evidence="2">
    <location>
        <begin position="18"/>
        <end position="35"/>
    </location>
</feature>
<dbReference type="Proteomes" id="UP000243250">
    <property type="component" value="Unassembled WGS sequence"/>
</dbReference>
<proteinExistence type="predicted"/>
<dbReference type="OrthoDB" id="3656at60846"/>
<evidence type="ECO:0000313" key="4">
    <source>
        <dbReference type="EMBL" id="SFR49954.1"/>
    </source>
</evidence>
<evidence type="ECO:0000313" key="5">
    <source>
        <dbReference type="Proteomes" id="UP000243250"/>
    </source>
</evidence>
<sequence>MPFTDDGFDFERFVRDHPWAFSFVVAALLGLFALVNGGSAVGSFVSFFLVTALLTLAYGRFTDDTESSRGHRSERGEQTRVETEDDQALARLRERYAEGRIDEEEFERRVETLLRTEDEETTRETYLEERAS</sequence>
<dbReference type="EMBL" id="FOYS01000003">
    <property type="protein sequence ID" value="SFR49954.1"/>
    <property type="molecule type" value="Genomic_DNA"/>
</dbReference>
<accession>A0A1I6H6F0</accession>
<evidence type="ECO:0000256" key="2">
    <source>
        <dbReference type="SAM" id="Phobius"/>
    </source>
</evidence>
<gene>
    <name evidence="4" type="ORF">SAMN04488124_1827</name>
</gene>
<dbReference type="STRING" id="555875.SAMN04488124_1827"/>
<name>A0A1I6H6F0_9EURY</name>
<keyword evidence="2" id="KW-0812">Transmembrane</keyword>
<feature type="compositionally biased region" description="Basic and acidic residues" evidence="1">
    <location>
        <begin position="63"/>
        <end position="82"/>
    </location>
</feature>
<dbReference type="Pfam" id="PF09851">
    <property type="entry name" value="SHOCT"/>
    <property type="match status" value="1"/>
</dbReference>
<organism evidence="4 5">
    <name type="scientific">Halogeometricum limi</name>
    <dbReference type="NCBI Taxonomy" id="555875"/>
    <lineage>
        <taxon>Archaea</taxon>
        <taxon>Methanobacteriati</taxon>
        <taxon>Methanobacteriota</taxon>
        <taxon>Stenosarchaea group</taxon>
        <taxon>Halobacteria</taxon>
        <taxon>Halobacteriales</taxon>
        <taxon>Haloferacaceae</taxon>
        <taxon>Halogeometricum</taxon>
    </lineage>
</organism>
<dbReference type="RefSeq" id="WP_089879651.1">
    <property type="nucleotide sequence ID" value="NZ_FOYS01000003.1"/>
</dbReference>
<keyword evidence="2" id="KW-1133">Transmembrane helix</keyword>
<feature type="transmembrane region" description="Helical" evidence="2">
    <location>
        <begin position="41"/>
        <end position="59"/>
    </location>
</feature>
<evidence type="ECO:0000256" key="1">
    <source>
        <dbReference type="SAM" id="MobiDB-lite"/>
    </source>
</evidence>
<protein>
    <submittedName>
        <fullName evidence="4">Uncharacterized membrane protein</fullName>
    </submittedName>
</protein>
<dbReference type="AlphaFoldDB" id="A0A1I6H6F0"/>
<keyword evidence="5" id="KW-1185">Reference proteome</keyword>
<feature type="region of interest" description="Disordered" evidence="1">
    <location>
        <begin position="63"/>
        <end position="85"/>
    </location>
</feature>
<dbReference type="InterPro" id="IPR018649">
    <property type="entry name" value="SHOCT"/>
</dbReference>
<reference evidence="5" key="1">
    <citation type="submission" date="2016-10" db="EMBL/GenBank/DDBJ databases">
        <authorList>
            <person name="Varghese N."/>
            <person name="Submissions S."/>
        </authorList>
    </citation>
    <scope>NUCLEOTIDE SEQUENCE [LARGE SCALE GENOMIC DNA]</scope>
    <source>
        <strain evidence="5">CGMCC 1.8711</strain>
    </source>
</reference>
<evidence type="ECO:0000259" key="3">
    <source>
        <dbReference type="Pfam" id="PF09851"/>
    </source>
</evidence>
<keyword evidence="2" id="KW-0472">Membrane</keyword>